<proteinExistence type="predicted"/>
<organism evidence="3 4">
    <name type="scientific">Microcoleus asticus IPMA8</name>
    <dbReference type="NCBI Taxonomy" id="2563858"/>
    <lineage>
        <taxon>Bacteria</taxon>
        <taxon>Bacillati</taxon>
        <taxon>Cyanobacteriota</taxon>
        <taxon>Cyanophyceae</taxon>
        <taxon>Oscillatoriophycideae</taxon>
        <taxon>Oscillatoriales</taxon>
        <taxon>Microcoleaceae</taxon>
        <taxon>Microcoleus</taxon>
        <taxon>Microcoleus asticus</taxon>
    </lineage>
</organism>
<keyword evidence="4" id="KW-1185">Reference proteome</keyword>
<dbReference type="CDD" id="cd00060">
    <property type="entry name" value="FHA"/>
    <property type="match status" value="1"/>
</dbReference>
<reference evidence="3 4" key="1">
    <citation type="journal article" date="2020" name="Sci. Rep.">
        <title>A novel cyanobacterial geosmin producer, revising GeoA distribution and dispersion patterns in Bacteria.</title>
        <authorList>
            <person name="Churro C."/>
            <person name="Semedo-Aguiar A.P."/>
            <person name="Silva A.D."/>
            <person name="Pereira-Leal J.B."/>
            <person name="Leite R.B."/>
        </authorList>
    </citation>
    <scope>NUCLEOTIDE SEQUENCE [LARGE SCALE GENOMIC DNA]</scope>
    <source>
        <strain evidence="3 4">IPMA8</strain>
    </source>
</reference>
<dbReference type="InterPro" id="IPR000253">
    <property type="entry name" value="FHA_dom"/>
</dbReference>
<feature type="domain" description="FHA" evidence="2">
    <location>
        <begin position="508"/>
        <end position="559"/>
    </location>
</feature>
<comment type="caution">
    <text evidence="3">The sequence shown here is derived from an EMBL/GenBank/DDBJ whole genome shotgun (WGS) entry which is preliminary data.</text>
</comment>
<accession>A0ABX2CQW0</accession>
<feature type="region of interest" description="Disordered" evidence="1">
    <location>
        <begin position="108"/>
        <end position="131"/>
    </location>
</feature>
<dbReference type="Pfam" id="PF00498">
    <property type="entry name" value="FHA"/>
    <property type="match status" value="1"/>
</dbReference>
<evidence type="ECO:0000313" key="3">
    <source>
        <dbReference type="EMBL" id="NQE32298.1"/>
    </source>
</evidence>
<evidence type="ECO:0000256" key="1">
    <source>
        <dbReference type="SAM" id="MobiDB-lite"/>
    </source>
</evidence>
<dbReference type="PROSITE" id="PS50006">
    <property type="entry name" value="FHA_DOMAIN"/>
    <property type="match status" value="1"/>
</dbReference>
<dbReference type="SUPFAM" id="SSF49879">
    <property type="entry name" value="SMAD/FHA domain"/>
    <property type="match status" value="1"/>
</dbReference>
<dbReference type="Pfam" id="PF12770">
    <property type="entry name" value="CHAT"/>
    <property type="match status" value="1"/>
</dbReference>
<evidence type="ECO:0000259" key="2">
    <source>
        <dbReference type="PROSITE" id="PS50006"/>
    </source>
</evidence>
<dbReference type="Proteomes" id="UP000702425">
    <property type="component" value="Unassembled WGS sequence"/>
</dbReference>
<dbReference type="InterPro" id="IPR008984">
    <property type="entry name" value="SMAD_FHA_dom_sf"/>
</dbReference>
<gene>
    <name evidence="3" type="ORF">E5S67_00010</name>
</gene>
<dbReference type="InterPro" id="IPR024983">
    <property type="entry name" value="CHAT_dom"/>
</dbReference>
<evidence type="ECO:0000313" key="4">
    <source>
        <dbReference type="Proteomes" id="UP000702425"/>
    </source>
</evidence>
<dbReference type="EMBL" id="SRRZ01000001">
    <property type="protein sequence ID" value="NQE32298.1"/>
    <property type="molecule type" value="Genomic_DNA"/>
</dbReference>
<dbReference type="SMART" id="SM00240">
    <property type="entry name" value="FHA"/>
    <property type="match status" value="1"/>
</dbReference>
<dbReference type="Gene3D" id="2.60.200.20">
    <property type="match status" value="1"/>
</dbReference>
<dbReference type="RefSeq" id="WP_172184237.1">
    <property type="nucleotide sequence ID" value="NZ_CAWPPK010000001.1"/>
</dbReference>
<sequence>MARPESPCLSIAIARLRTAGANHFATWVLQAPYPSGYVHHDCMWPDTLSQSWKAWQEMFSPSGTIHELPLNPDASIFSPENSQNILAQTEQRTPHSLQLPPPAPSVPIHLGQAGWGDRGEQNPPPPPASYSSRLMQHLGINLWQWLFEGPIQGSLQESKGIAIGQNLPLRVRVDLREPYLIALPWEIMQPQAGQPAISLSQQLLFSRTTSNVEPLPPLQPAESLNILLVLGQAEPGRGANSQFSSNNGHLQLGEEALALAGVLESAFQTDESGKYSDISVPTRVDTLIEPTPAELISRLETQAYNILFYAGHGIPGPDGGLLFLGPDTAINGTELAQVLVRCRVTLAVFNACWGAQPAVEMLHSTNGQQQAIARSSLAEVLIHHGVPAVLGMRDSIADREALSFIQTFAQALAGRMSVDRAVAVARQQLLTLYKFNQPAWTLPVLYMHPEFDGQLTELVDDLKTELPLNSSTWLGRLPSCAYLRGRDRPNAKSTESTNQVWPIRAGMVRVGRWEENDVVIREQWVSQKHAEIFCRNSIGDSREEPSYFLRDFSRYGTLVLGPEGWQRVHHQELLLRSGTQLKFGSSQGQIFEFTIEVPKTSGYSETDCGTN</sequence>
<protein>
    <recommendedName>
        <fullName evidence="2">FHA domain-containing protein</fullName>
    </recommendedName>
</protein>
<name>A0ABX2CQW0_9CYAN</name>